<evidence type="ECO:0000256" key="10">
    <source>
        <dbReference type="ARBA" id="ARBA00022908"/>
    </source>
</evidence>
<protein>
    <submittedName>
        <fullName evidence="18">Retrovirus-related Pol polyprotein from transposon</fullName>
    </submittedName>
</protein>
<dbReference type="InterPro" id="IPR012337">
    <property type="entry name" value="RNaseH-like_sf"/>
</dbReference>
<keyword evidence="9" id="KW-0460">Magnesium</keyword>
<dbReference type="InterPro" id="IPR016197">
    <property type="entry name" value="Chromo-like_dom_sf"/>
</dbReference>
<evidence type="ECO:0000256" key="7">
    <source>
        <dbReference type="ARBA" id="ARBA00022759"/>
    </source>
</evidence>
<keyword evidence="11" id="KW-0695">RNA-directed DNA polymerase</keyword>
<comment type="caution">
    <text evidence="18">The sequence shown here is derived from an EMBL/GenBank/DDBJ whole genome shotgun (WGS) entry which is preliminary data.</text>
</comment>
<dbReference type="GO" id="GO:0003887">
    <property type="term" value="F:DNA-directed DNA polymerase activity"/>
    <property type="evidence" value="ECO:0007669"/>
    <property type="project" value="UniProtKB-KW"/>
</dbReference>
<dbReference type="InterPro" id="IPR043502">
    <property type="entry name" value="DNA/RNA_pol_sf"/>
</dbReference>
<evidence type="ECO:0000259" key="16">
    <source>
        <dbReference type="Pfam" id="PF17921"/>
    </source>
</evidence>
<dbReference type="SUPFAM" id="SSF54160">
    <property type="entry name" value="Chromo domain-like"/>
    <property type="match status" value="1"/>
</dbReference>
<feature type="domain" description="Tf2-1-like SH3-like" evidence="17">
    <location>
        <begin position="456"/>
        <end position="491"/>
    </location>
</feature>
<dbReference type="GO" id="GO:0006508">
    <property type="term" value="P:proteolysis"/>
    <property type="evidence" value="ECO:0007669"/>
    <property type="project" value="UniProtKB-KW"/>
</dbReference>
<keyword evidence="8" id="KW-0378">Hydrolase</keyword>
<sequence length="692" mass="79625">MQPSSIKVISKGEMPKILNKPAQIAMMHVGVIQRKVSFHATTIQGLYFSLDPIPTRANNQQYHTEGDHVNHLRLTFELLRKHELYIKKSKCQFNCSQVEYLGHLISSSGVVVDPQKVQEMMDWPEPKNVKELRGFLGLTGYYRHFMKDYGKIAKPFTELLQKGGFTLTVAATHAFHALKKAICNVPVLALPVFSKKSIIETDASIYEKEMMAIIIAVQKWRPYLIGRHFTIKTNNQSLKYLLEHRISTPSQKKWLFKLMDYEYTISYKKGKENVVADALSRRRHDIPEQQGTLSTLVTIQTDLVNRIKTSWVADTRLQKLITTLEGGYCQNKYYEWRNQVLTRKGKLVVGNDKKLRNDILKLYHDGALGGHSGKQATLQRIKQWLYWKGLKQDVHEFIKFVTLASGVKLHTSTAYHPQSDGQTEVVNRCLEGYLRCICHDQPKEWSQWFSLAEWCPFQIIQRIGKVAYRLDLPPHNKIHSTFHVSQLKKYHGDSIALLSLPVMRTPHGHLILEPEAILDKRIISFHNRPLTQIFVKWFNTPTKDSTWENYYEFKQKFPNFGGTISILWVVLGNVPLKFVFKKNVLRENLRLEEDILLRVIRGCLTGGLRKGRRLKESLHELINMLVQYDTTTEKSTRTVLVGEASTSKAKGRVSGQKKRKKDETSCTTASTLSALIRPLSGVKKRGRGFISQ</sequence>
<dbReference type="AlphaFoldDB" id="A0AAE1WQE7"/>
<evidence type="ECO:0000256" key="5">
    <source>
        <dbReference type="ARBA" id="ARBA00022723"/>
    </source>
</evidence>
<dbReference type="InterPro" id="IPR041373">
    <property type="entry name" value="RT_RNaseH"/>
</dbReference>
<dbReference type="GO" id="GO:0006310">
    <property type="term" value="P:DNA recombination"/>
    <property type="evidence" value="ECO:0007669"/>
    <property type="project" value="UniProtKB-KW"/>
</dbReference>
<dbReference type="SUPFAM" id="SSF53098">
    <property type="entry name" value="Ribonuclease H-like"/>
    <property type="match status" value="1"/>
</dbReference>
<dbReference type="InterPro" id="IPR050951">
    <property type="entry name" value="Retrovirus_Pol_polyprotein"/>
</dbReference>
<dbReference type="InterPro" id="IPR056924">
    <property type="entry name" value="SH3_Tf2-1"/>
</dbReference>
<dbReference type="Proteomes" id="UP001289374">
    <property type="component" value="Unassembled WGS sequence"/>
</dbReference>
<evidence type="ECO:0000256" key="6">
    <source>
        <dbReference type="ARBA" id="ARBA00022750"/>
    </source>
</evidence>
<feature type="domain" description="Integrase zinc-binding" evidence="16">
    <location>
        <begin position="352"/>
        <end position="399"/>
    </location>
</feature>
<keyword evidence="13" id="KW-0238">DNA-binding</keyword>
<keyword evidence="7" id="KW-0255">Endonuclease</keyword>
<evidence type="ECO:0000259" key="17">
    <source>
        <dbReference type="Pfam" id="PF24626"/>
    </source>
</evidence>
<dbReference type="EMBL" id="JACGWL010000007">
    <property type="protein sequence ID" value="KAK4397676.1"/>
    <property type="molecule type" value="Genomic_DNA"/>
</dbReference>
<dbReference type="GO" id="GO:0015074">
    <property type="term" value="P:DNA integration"/>
    <property type="evidence" value="ECO:0007669"/>
    <property type="project" value="UniProtKB-KW"/>
</dbReference>
<evidence type="ECO:0000256" key="4">
    <source>
        <dbReference type="ARBA" id="ARBA00022722"/>
    </source>
</evidence>
<dbReference type="GO" id="GO:0004519">
    <property type="term" value="F:endonuclease activity"/>
    <property type="evidence" value="ECO:0007669"/>
    <property type="project" value="UniProtKB-KW"/>
</dbReference>
<keyword evidence="5" id="KW-0479">Metal-binding</keyword>
<keyword evidence="6" id="KW-0064">Aspartyl protease</keyword>
<dbReference type="GO" id="GO:0004190">
    <property type="term" value="F:aspartic-type endopeptidase activity"/>
    <property type="evidence" value="ECO:0007669"/>
    <property type="project" value="UniProtKB-KW"/>
</dbReference>
<keyword evidence="4" id="KW-0540">Nuclease</keyword>
<reference evidence="18" key="2">
    <citation type="journal article" date="2024" name="Plant">
        <title>Genomic evolution and insights into agronomic trait innovations of Sesamum species.</title>
        <authorList>
            <person name="Miao H."/>
            <person name="Wang L."/>
            <person name="Qu L."/>
            <person name="Liu H."/>
            <person name="Sun Y."/>
            <person name="Le M."/>
            <person name="Wang Q."/>
            <person name="Wei S."/>
            <person name="Zheng Y."/>
            <person name="Lin W."/>
            <person name="Duan Y."/>
            <person name="Cao H."/>
            <person name="Xiong S."/>
            <person name="Wang X."/>
            <person name="Wei L."/>
            <person name="Li C."/>
            <person name="Ma Q."/>
            <person name="Ju M."/>
            <person name="Zhao R."/>
            <person name="Li G."/>
            <person name="Mu C."/>
            <person name="Tian Q."/>
            <person name="Mei H."/>
            <person name="Zhang T."/>
            <person name="Gao T."/>
            <person name="Zhang H."/>
        </authorList>
    </citation>
    <scope>NUCLEOTIDE SEQUENCE</scope>
    <source>
        <strain evidence="18">K16</strain>
    </source>
</reference>
<keyword evidence="3" id="KW-0548">Nucleotidyltransferase</keyword>
<evidence type="ECO:0000259" key="15">
    <source>
        <dbReference type="Pfam" id="PF17917"/>
    </source>
</evidence>
<evidence type="ECO:0000313" key="19">
    <source>
        <dbReference type="Proteomes" id="UP001289374"/>
    </source>
</evidence>
<dbReference type="Gene3D" id="3.30.70.270">
    <property type="match status" value="2"/>
</dbReference>
<keyword evidence="12" id="KW-0239">DNA-directed DNA polymerase</keyword>
<evidence type="ECO:0000256" key="14">
    <source>
        <dbReference type="ARBA" id="ARBA00023172"/>
    </source>
</evidence>
<keyword evidence="10" id="KW-0229">DNA integration</keyword>
<dbReference type="PANTHER" id="PTHR37984:SF5">
    <property type="entry name" value="PROTEIN NYNRIN-LIKE"/>
    <property type="match status" value="1"/>
</dbReference>
<evidence type="ECO:0000256" key="8">
    <source>
        <dbReference type="ARBA" id="ARBA00022801"/>
    </source>
</evidence>
<dbReference type="GO" id="GO:0003964">
    <property type="term" value="F:RNA-directed DNA polymerase activity"/>
    <property type="evidence" value="ECO:0007669"/>
    <property type="project" value="UniProtKB-KW"/>
</dbReference>
<dbReference type="GO" id="GO:0003677">
    <property type="term" value="F:DNA binding"/>
    <property type="evidence" value="ECO:0007669"/>
    <property type="project" value="UniProtKB-KW"/>
</dbReference>
<dbReference type="Pfam" id="PF17921">
    <property type="entry name" value="Integrase_H2C2"/>
    <property type="match status" value="1"/>
</dbReference>
<evidence type="ECO:0000256" key="13">
    <source>
        <dbReference type="ARBA" id="ARBA00023125"/>
    </source>
</evidence>
<dbReference type="Gene3D" id="1.10.340.70">
    <property type="match status" value="1"/>
</dbReference>
<feature type="domain" description="Reverse transcriptase RNase H-like" evidence="15">
    <location>
        <begin position="200"/>
        <end position="261"/>
    </location>
</feature>
<keyword evidence="14" id="KW-0233">DNA recombination</keyword>
<proteinExistence type="predicted"/>
<keyword evidence="1" id="KW-0645">Protease</keyword>
<dbReference type="FunFam" id="3.30.70.270:FF:000020">
    <property type="entry name" value="Transposon Tf2-6 polyprotein-like Protein"/>
    <property type="match status" value="1"/>
</dbReference>
<evidence type="ECO:0000313" key="18">
    <source>
        <dbReference type="EMBL" id="KAK4397676.1"/>
    </source>
</evidence>
<gene>
    <name evidence="18" type="ORF">Sango_1243100</name>
</gene>
<reference evidence="18" key="1">
    <citation type="submission" date="2020-06" db="EMBL/GenBank/DDBJ databases">
        <authorList>
            <person name="Li T."/>
            <person name="Hu X."/>
            <person name="Zhang T."/>
            <person name="Song X."/>
            <person name="Zhang H."/>
            <person name="Dai N."/>
            <person name="Sheng W."/>
            <person name="Hou X."/>
            <person name="Wei L."/>
        </authorList>
    </citation>
    <scope>NUCLEOTIDE SEQUENCE</scope>
    <source>
        <strain evidence="18">K16</strain>
        <tissue evidence="18">Leaf</tissue>
    </source>
</reference>
<keyword evidence="19" id="KW-1185">Reference proteome</keyword>
<dbReference type="SUPFAM" id="SSF56672">
    <property type="entry name" value="DNA/RNA polymerases"/>
    <property type="match status" value="1"/>
</dbReference>
<dbReference type="CDD" id="cd09274">
    <property type="entry name" value="RNase_HI_RT_Ty3"/>
    <property type="match status" value="1"/>
</dbReference>
<name>A0AAE1WQE7_9LAMI</name>
<evidence type="ECO:0000256" key="2">
    <source>
        <dbReference type="ARBA" id="ARBA00022679"/>
    </source>
</evidence>
<dbReference type="GO" id="GO:0046872">
    <property type="term" value="F:metal ion binding"/>
    <property type="evidence" value="ECO:0007669"/>
    <property type="project" value="UniProtKB-KW"/>
</dbReference>
<evidence type="ECO:0000256" key="12">
    <source>
        <dbReference type="ARBA" id="ARBA00022932"/>
    </source>
</evidence>
<dbReference type="PANTHER" id="PTHR37984">
    <property type="entry name" value="PROTEIN CBG26694"/>
    <property type="match status" value="1"/>
</dbReference>
<dbReference type="InterPro" id="IPR041588">
    <property type="entry name" value="Integrase_H2C2"/>
</dbReference>
<dbReference type="Pfam" id="PF17917">
    <property type="entry name" value="RT_RNaseH"/>
    <property type="match status" value="1"/>
</dbReference>
<keyword evidence="2" id="KW-0808">Transferase</keyword>
<evidence type="ECO:0000256" key="11">
    <source>
        <dbReference type="ARBA" id="ARBA00022918"/>
    </source>
</evidence>
<evidence type="ECO:0000256" key="1">
    <source>
        <dbReference type="ARBA" id="ARBA00022670"/>
    </source>
</evidence>
<dbReference type="InterPro" id="IPR043128">
    <property type="entry name" value="Rev_trsase/Diguanyl_cyclase"/>
</dbReference>
<accession>A0AAE1WQE7</accession>
<evidence type="ECO:0000256" key="3">
    <source>
        <dbReference type="ARBA" id="ARBA00022695"/>
    </source>
</evidence>
<evidence type="ECO:0000256" key="9">
    <source>
        <dbReference type="ARBA" id="ARBA00022842"/>
    </source>
</evidence>
<dbReference type="Pfam" id="PF24626">
    <property type="entry name" value="SH3_Tf2-1"/>
    <property type="match status" value="1"/>
</dbReference>
<organism evidence="18 19">
    <name type="scientific">Sesamum angolense</name>
    <dbReference type="NCBI Taxonomy" id="2727404"/>
    <lineage>
        <taxon>Eukaryota</taxon>
        <taxon>Viridiplantae</taxon>
        <taxon>Streptophyta</taxon>
        <taxon>Embryophyta</taxon>
        <taxon>Tracheophyta</taxon>
        <taxon>Spermatophyta</taxon>
        <taxon>Magnoliopsida</taxon>
        <taxon>eudicotyledons</taxon>
        <taxon>Gunneridae</taxon>
        <taxon>Pentapetalae</taxon>
        <taxon>asterids</taxon>
        <taxon>lamiids</taxon>
        <taxon>Lamiales</taxon>
        <taxon>Pedaliaceae</taxon>
        <taxon>Sesamum</taxon>
    </lineage>
</organism>